<dbReference type="InterPro" id="IPR038969">
    <property type="entry name" value="FEN"/>
</dbReference>
<dbReference type="EMBL" id="KU686196">
    <property type="protein sequence ID" value="AOV58489.1"/>
    <property type="molecule type" value="Genomic_DNA"/>
</dbReference>
<evidence type="ECO:0000256" key="2">
    <source>
        <dbReference type="ARBA" id="ARBA00022801"/>
    </source>
</evidence>
<dbReference type="GO" id="GO:0033567">
    <property type="term" value="P:DNA replication, Okazaki fragment processing"/>
    <property type="evidence" value="ECO:0007669"/>
    <property type="project" value="InterPro"/>
</dbReference>
<dbReference type="SUPFAM" id="SSF88723">
    <property type="entry name" value="PIN domain-like"/>
    <property type="match status" value="1"/>
</dbReference>
<dbReference type="InterPro" id="IPR036276">
    <property type="entry name" value="T4_RNaseH_C"/>
</dbReference>
<reference evidence="11 12" key="2">
    <citation type="journal article" date="2016" name="Virology">
        <title>The genomic content and context of auxiliary metabolic genes in marine cyanomyoviruses.</title>
        <authorList>
            <person name="Crummett L.T."/>
            <person name="Puxty R.J."/>
            <person name="Weihe C."/>
            <person name="Marston M.F."/>
            <person name="Martiny J.B."/>
        </authorList>
    </citation>
    <scope>NUCLEOTIDE SEQUENCE [LARGE SCALE GENOMIC DNA]</scope>
    <source>
        <strain evidence="5">0309SB33</strain>
        <strain evidence="6">0310NB17</strain>
        <strain evidence="7">0809CC03</strain>
        <strain evidence="8">0810SB17</strain>
        <strain evidence="9">0910CC29</strain>
    </source>
</reference>
<dbReference type="Proteomes" id="UP000241610">
    <property type="component" value="Segment"/>
</dbReference>
<dbReference type="GO" id="GO:0008409">
    <property type="term" value="F:5'-3' exonuclease activity"/>
    <property type="evidence" value="ECO:0007669"/>
    <property type="project" value="InterPro"/>
</dbReference>
<dbReference type="Pfam" id="PF09293">
    <property type="entry name" value="RNaseH_C"/>
    <property type="match status" value="1"/>
</dbReference>
<dbReference type="InterPro" id="IPR020046">
    <property type="entry name" value="5-3_exonucl_a-hlix_arch_N"/>
</dbReference>
<dbReference type="OrthoDB" id="4856at10239"/>
<dbReference type="InterPro" id="IPR002421">
    <property type="entry name" value="5-3_exonuclease"/>
</dbReference>
<evidence type="ECO:0000313" key="7">
    <source>
        <dbReference type="EMBL" id="AOV57989.1"/>
    </source>
</evidence>
<evidence type="ECO:0000313" key="5">
    <source>
        <dbReference type="EMBL" id="AOV57489.1"/>
    </source>
</evidence>
<dbReference type="Proteomes" id="UP000241591">
    <property type="component" value="Segment"/>
</dbReference>
<dbReference type="SMART" id="SM00475">
    <property type="entry name" value="53EXOc"/>
    <property type="match status" value="1"/>
</dbReference>
<dbReference type="GO" id="GO:0017108">
    <property type="term" value="F:5'-flap endonuclease activity"/>
    <property type="evidence" value="ECO:0007669"/>
    <property type="project" value="InterPro"/>
</dbReference>
<proteinExistence type="predicted"/>
<evidence type="ECO:0000313" key="6">
    <source>
        <dbReference type="EMBL" id="AOV57739.1"/>
    </source>
</evidence>
<dbReference type="InterPro" id="IPR029060">
    <property type="entry name" value="PIN-like_dom_sf"/>
</dbReference>
<keyword evidence="2 5" id="KW-0378">Hydrolase</keyword>
<dbReference type="CDD" id="cd09860">
    <property type="entry name" value="PIN_T4-like"/>
    <property type="match status" value="1"/>
</dbReference>
<dbReference type="GeneID" id="15009525"/>
<dbReference type="EMBL" id="HQ634177">
    <property type="protein sequence ID" value="AGH26843.1"/>
    <property type="molecule type" value="Genomic_DNA"/>
</dbReference>
<evidence type="ECO:0000256" key="1">
    <source>
        <dbReference type="ARBA" id="ARBA00022722"/>
    </source>
</evidence>
<dbReference type="PANTHER" id="PTHR42646:SF2">
    <property type="entry name" value="5'-3' EXONUCLEASE FAMILY PROTEIN"/>
    <property type="match status" value="1"/>
</dbReference>
<dbReference type="KEGG" id="vg:15009525"/>
<dbReference type="EC" id="3.1.26.4" evidence="5"/>
<evidence type="ECO:0000313" key="10">
    <source>
        <dbReference type="Proteomes" id="UP000203521"/>
    </source>
</evidence>
<keyword evidence="1" id="KW-0540">Nuclease</keyword>
<dbReference type="Gene3D" id="1.10.150.20">
    <property type="entry name" value="5' to 3' exonuclease, C-terminal subdomain"/>
    <property type="match status" value="1"/>
</dbReference>
<evidence type="ECO:0000313" key="12">
    <source>
        <dbReference type="Proteomes" id="UP000241265"/>
    </source>
</evidence>
<evidence type="ECO:0000259" key="3">
    <source>
        <dbReference type="SMART" id="SM00475"/>
    </source>
</evidence>
<dbReference type="Gene3D" id="3.40.50.1010">
    <property type="entry name" value="5'-nuclease"/>
    <property type="match status" value="1"/>
</dbReference>
<evidence type="ECO:0000313" key="8">
    <source>
        <dbReference type="EMBL" id="AOV58239.1"/>
    </source>
</evidence>
<dbReference type="GO" id="GO:0003677">
    <property type="term" value="F:DNA binding"/>
    <property type="evidence" value="ECO:0007669"/>
    <property type="project" value="InterPro"/>
</dbReference>
<evidence type="ECO:0000313" key="9">
    <source>
        <dbReference type="EMBL" id="AOV58489.1"/>
    </source>
</evidence>
<organism evidence="4 10">
    <name type="scientific">Synechococcus phage S-CAM1</name>
    <dbReference type="NCBI Taxonomy" id="754037"/>
    <lineage>
        <taxon>Viruses</taxon>
        <taxon>Duplodnaviria</taxon>
        <taxon>Heunggongvirae</taxon>
        <taxon>Uroviricota</taxon>
        <taxon>Caudoviricetes</taxon>
        <taxon>Pantevenvirales</taxon>
        <taxon>Kyanoviridae</taxon>
        <taxon>Anaposvirus</taxon>
        <taxon>Anaposvirus socalone</taxon>
    </lineage>
</organism>
<reference evidence="4 10" key="1">
    <citation type="submission" date="2010-11" db="EMBL/GenBank/DDBJ databases">
        <title>The Genome Sequence of Synechococcus phage S-CAM1 0208SB26.</title>
        <authorList>
            <consortium name="The Broad Institute Genome Sequencing Platform"/>
            <person name="Henn M.R."/>
            <person name="Martiny J."/>
            <person name="Weihe C."/>
            <person name="Levin J."/>
            <person name="Malboeuf C."/>
            <person name="Casali M."/>
            <person name="Russ C."/>
            <person name="Lennon N."/>
            <person name="Chapman S.B."/>
            <person name="Erlich R."/>
            <person name="Young S.K."/>
            <person name="Yandava C."/>
            <person name="Zeng Q."/>
            <person name="Alvarado L."/>
            <person name="Anderson S."/>
            <person name="Berlin A."/>
            <person name="Chen Z."/>
            <person name="Freedman E."/>
            <person name="Gellesch M."/>
            <person name="Goldberg J."/>
            <person name="Green L."/>
            <person name="Griggs A."/>
            <person name="Gujja S."/>
            <person name="Heilman E.R."/>
            <person name="Heiman D."/>
            <person name="Hollinger A."/>
            <person name="Howarth C."/>
            <person name="Larson L."/>
            <person name="Mehta T."/>
            <person name="Pearson M."/>
            <person name="Roberts A."/>
            <person name="Ryan E."/>
            <person name="Saif S."/>
            <person name="Shea T."/>
            <person name="Shenoy N."/>
            <person name="Sisk P."/>
            <person name="Stolte C."/>
            <person name="Sykes S."/>
            <person name="White J."/>
            <person name="Haas B."/>
            <person name="Nusbaum C."/>
            <person name="Birren B."/>
        </authorList>
    </citation>
    <scope>NUCLEOTIDE SEQUENCE [LARGE SCALE GENOMIC DNA]</scope>
    <source>
        <strain evidence="4 10">S-CAM1</strain>
    </source>
</reference>
<dbReference type="GO" id="GO:0004523">
    <property type="term" value="F:RNA-DNA hybrid ribonuclease activity"/>
    <property type="evidence" value="ECO:0007669"/>
    <property type="project" value="UniProtKB-EC"/>
</dbReference>
<dbReference type="Proteomes" id="UP000241265">
    <property type="component" value="Genome"/>
</dbReference>
<protein>
    <submittedName>
        <fullName evidence="4">RNase H</fullName>
    </submittedName>
    <submittedName>
        <fullName evidence="5">Ribonuclease H</fullName>
        <ecNumber evidence="5">3.1.26.4</ecNumber>
    </submittedName>
</protein>
<dbReference type="Proteomes" id="UP000240287">
    <property type="component" value="Genome"/>
</dbReference>
<dbReference type="EMBL" id="KU686193">
    <property type="protein sequence ID" value="AOV57739.1"/>
    <property type="molecule type" value="Genomic_DNA"/>
</dbReference>
<dbReference type="Proteomes" id="UP000203521">
    <property type="component" value="Segment"/>
</dbReference>
<dbReference type="SUPFAM" id="SSF47807">
    <property type="entry name" value="5' to 3' exonuclease, C-terminal subdomain"/>
    <property type="match status" value="1"/>
</dbReference>
<dbReference type="EMBL" id="KU686194">
    <property type="protein sequence ID" value="AOV57989.1"/>
    <property type="molecule type" value="Genomic_DNA"/>
</dbReference>
<dbReference type="InterPro" id="IPR036279">
    <property type="entry name" value="5-3_exonuclease_C_sf"/>
</dbReference>
<sequence>MVIIDMNQVMISNLMAQIKQSELNEKLVRHMVLTSLRSYERQYTEEYGEVVLAYDSRHYWRKDIFPFYKASRKKARAESSHNWTAIFEVLNKIRDEIREYFPYKVVEVHGAEADDVISTLCKNKEPLDKILILSGDKDFIQLQKYPGITQYNPITKRPVAHDDPWQYIKEHVMRGDKSDGIPNFLSDDDTFVAGVRQKPISQKKVAKWVTQEPSQFCDNTQQLANYHRNRNLIDFDCVPEEIEQKILDEYNSINISGKKVPLEYFKEHQLNDLLQEFFFRSSSPFTK</sequence>
<dbReference type="EMBL" id="KU686195">
    <property type="protein sequence ID" value="AOV58239.1"/>
    <property type="molecule type" value="Genomic_DNA"/>
</dbReference>
<evidence type="ECO:0000313" key="11">
    <source>
        <dbReference type="Proteomes" id="UP000240287"/>
    </source>
</evidence>
<dbReference type="PANTHER" id="PTHR42646">
    <property type="entry name" value="FLAP ENDONUCLEASE XNI"/>
    <property type="match status" value="1"/>
</dbReference>
<name>M4QF54_9CAUD</name>
<dbReference type="EMBL" id="KU686192">
    <property type="protein sequence ID" value="AOV57489.1"/>
    <property type="molecule type" value="Genomic_DNA"/>
</dbReference>
<accession>M4QF54</accession>
<dbReference type="Proteomes" id="UP000241494">
    <property type="component" value="Segment"/>
</dbReference>
<gene>
    <name evidence="7" type="ORF">C030809_237</name>
    <name evidence="9" type="ORF">C290910_237</name>
    <name evidence="6" type="ORF">N170310_237</name>
    <name evidence="5" type="ORF">N330309_237</name>
    <name evidence="8" type="ORF">S170810_237</name>
    <name evidence="4" type="ORF">SXBG_00107</name>
</gene>
<dbReference type="RefSeq" id="YP_007673021.1">
    <property type="nucleotide sequence ID" value="NC_020837.1"/>
</dbReference>
<keyword evidence="10" id="KW-1185">Reference proteome</keyword>
<feature type="domain" description="5'-3' exonuclease" evidence="3">
    <location>
        <begin position="12"/>
        <end position="224"/>
    </location>
</feature>
<evidence type="ECO:0000313" key="4">
    <source>
        <dbReference type="EMBL" id="AGH26843.1"/>
    </source>
</evidence>
<dbReference type="Pfam" id="PF02739">
    <property type="entry name" value="5_3_exonuc_N"/>
    <property type="match status" value="1"/>
</dbReference>